<dbReference type="GO" id="GO:0016757">
    <property type="term" value="F:glycosyltransferase activity"/>
    <property type="evidence" value="ECO:0007669"/>
    <property type="project" value="UniProtKB-KW"/>
</dbReference>
<dbReference type="PANTHER" id="PTHR45947">
    <property type="entry name" value="SULFOQUINOVOSYL TRANSFERASE SQD2"/>
    <property type="match status" value="1"/>
</dbReference>
<dbReference type="SUPFAM" id="SSF53756">
    <property type="entry name" value="UDP-Glycosyltransferase/glycogen phosphorylase"/>
    <property type="match status" value="1"/>
</dbReference>
<dbReference type="Pfam" id="PF13439">
    <property type="entry name" value="Glyco_transf_4"/>
    <property type="match status" value="1"/>
</dbReference>
<protein>
    <recommendedName>
        <fullName evidence="1">D-inositol 3-phosphate glycosyltransferase</fullName>
    </recommendedName>
</protein>
<evidence type="ECO:0000256" key="1">
    <source>
        <dbReference type="ARBA" id="ARBA00021292"/>
    </source>
</evidence>
<dbReference type="PANTHER" id="PTHR45947:SF3">
    <property type="entry name" value="SULFOQUINOVOSYL TRANSFERASE SQD2"/>
    <property type="match status" value="1"/>
</dbReference>
<keyword evidence="3 6" id="KW-0808">Transferase</keyword>
<dbReference type="RefSeq" id="WP_141916460.1">
    <property type="nucleotide sequence ID" value="NZ_BAAAYS010000010.1"/>
</dbReference>
<dbReference type="InterPro" id="IPR001296">
    <property type="entry name" value="Glyco_trans_1"/>
</dbReference>
<dbReference type="EMBL" id="VFPN01000001">
    <property type="protein sequence ID" value="TQM66280.1"/>
    <property type="molecule type" value="Genomic_DNA"/>
</dbReference>
<comment type="caution">
    <text evidence="6">The sequence shown here is derived from an EMBL/GenBank/DDBJ whole genome shotgun (WGS) entry which is preliminary data.</text>
</comment>
<evidence type="ECO:0000256" key="3">
    <source>
        <dbReference type="ARBA" id="ARBA00022679"/>
    </source>
</evidence>
<evidence type="ECO:0000256" key="2">
    <source>
        <dbReference type="ARBA" id="ARBA00022676"/>
    </source>
</evidence>
<dbReference type="Pfam" id="PF00534">
    <property type="entry name" value="Glycos_transf_1"/>
    <property type="match status" value="1"/>
</dbReference>
<dbReference type="Gene3D" id="3.40.50.2000">
    <property type="entry name" value="Glycogen Phosphorylase B"/>
    <property type="match status" value="2"/>
</dbReference>
<name>A0A543I712_9MICO</name>
<reference evidence="6 7" key="1">
    <citation type="submission" date="2019-06" db="EMBL/GenBank/DDBJ databases">
        <title>Sequencing the genomes of 1000 actinobacteria strains.</title>
        <authorList>
            <person name="Klenk H.-P."/>
        </authorList>
    </citation>
    <scope>NUCLEOTIDE SEQUENCE [LARGE SCALE GENOMIC DNA]</scope>
    <source>
        <strain evidence="6 7">DSM 18031</strain>
    </source>
</reference>
<evidence type="ECO:0000313" key="7">
    <source>
        <dbReference type="Proteomes" id="UP000318331"/>
    </source>
</evidence>
<dbReference type="OrthoDB" id="9801573at2"/>
<feature type="domain" description="Glycosyltransferase subfamily 4-like N-terminal" evidence="5">
    <location>
        <begin position="14"/>
        <end position="180"/>
    </location>
</feature>
<proteinExistence type="predicted"/>
<dbReference type="InterPro" id="IPR050194">
    <property type="entry name" value="Glycosyltransferase_grp1"/>
</dbReference>
<dbReference type="AlphaFoldDB" id="A0A543I712"/>
<organism evidence="6 7">
    <name type="scientific">Klugiella xanthotipulae</name>
    <dbReference type="NCBI Taxonomy" id="244735"/>
    <lineage>
        <taxon>Bacteria</taxon>
        <taxon>Bacillati</taxon>
        <taxon>Actinomycetota</taxon>
        <taxon>Actinomycetes</taxon>
        <taxon>Micrococcales</taxon>
        <taxon>Microbacteriaceae</taxon>
        <taxon>Klugiella</taxon>
    </lineage>
</organism>
<keyword evidence="2" id="KW-0328">Glycosyltransferase</keyword>
<dbReference type="GO" id="GO:1901137">
    <property type="term" value="P:carbohydrate derivative biosynthetic process"/>
    <property type="evidence" value="ECO:0007669"/>
    <property type="project" value="UniProtKB-ARBA"/>
</dbReference>
<feature type="domain" description="Glycosyl transferase family 1" evidence="4">
    <location>
        <begin position="204"/>
        <end position="339"/>
    </location>
</feature>
<evidence type="ECO:0000259" key="5">
    <source>
        <dbReference type="Pfam" id="PF13439"/>
    </source>
</evidence>
<accession>A0A543I712</accession>
<evidence type="ECO:0000313" key="6">
    <source>
        <dbReference type="EMBL" id="TQM66280.1"/>
    </source>
</evidence>
<dbReference type="Proteomes" id="UP000318331">
    <property type="component" value="Unassembled WGS sequence"/>
</dbReference>
<dbReference type="InterPro" id="IPR028098">
    <property type="entry name" value="Glyco_trans_4-like_N"/>
</dbReference>
<sequence>MTGIIVHEWLEPHGGAEYVVEQLAAEYSQARIVCLWDDAPTRFAPGRVIETWLARTPLRRSKALSVPIMPFVWRRLKAPEADWMLCSSHLFAHHARFPRWKRTPQKFVYTYTPARYIWYPELDQRGNNPIVRLITPLLRRIDRARAREATSYAAISNVIAERIRECWGRESVVIYPPVDVTVFTSGSAADLTPEDAAILASLPDGFVLGASRFIPYKRLEDVIEFGRHTGAPVVLAGDGPHREELVRVAAASEAEVTFIPRPSQPLLREMYRRARVFVFPPVEDFGIMPVEAMATGTPVVARNVGGATETVVDGKTGALLADFSAESCRDALRRAEQARPEDCVARAWEFDRSVFLKNIRAWLPKT</sequence>
<evidence type="ECO:0000259" key="4">
    <source>
        <dbReference type="Pfam" id="PF00534"/>
    </source>
</evidence>
<keyword evidence="7" id="KW-1185">Reference proteome</keyword>
<gene>
    <name evidence="6" type="ORF">FB466_1117</name>
</gene>